<reference evidence="2 3" key="1">
    <citation type="submission" date="2013-08" db="EMBL/GenBank/DDBJ databases">
        <authorList>
            <person name="Weinstock G."/>
            <person name="Sodergren E."/>
            <person name="Wylie T."/>
            <person name="Fulton L."/>
            <person name="Fulton R."/>
            <person name="Fronick C."/>
            <person name="O'Laughlin M."/>
            <person name="Godfrey J."/>
            <person name="Miner T."/>
            <person name="Herter B."/>
            <person name="Appelbaum E."/>
            <person name="Cordes M."/>
            <person name="Lek S."/>
            <person name="Wollam A."/>
            <person name="Pepin K.H."/>
            <person name="Palsikar V.B."/>
            <person name="Mitreva M."/>
            <person name="Wilson R.K."/>
        </authorList>
    </citation>
    <scope>NUCLEOTIDE SEQUENCE [LARGE SCALE GENOMIC DNA]</scope>
    <source>
        <strain evidence="2 3">ATCC 15930</strain>
    </source>
</reference>
<dbReference type="EMBL" id="JNGW01000011">
    <property type="protein sequence ID" value="KDR53838.1"/>
    <property type="molecule type" value="Genomic_DNA"/>
</dbReference>
<feature type="transmembrane region" description="Helical" evidence="1">
    <location>
        <begin position="46"/>
        <end position="64"/>
    </location>
</feature>
<evidence type="ECO:0000313" key="2">
    <source>
        <dbReference type="EMBL" id="KDR53838.1"/>
    </source>
</evidence>
<evidence type="ECO:0000313" key="3">
    <source>
        <dbReference type="Proteomes" id="UP000027442"/>
    </source>
</evidence>
<name>A0A069QLV4_HOYLO</name>
<keyword evidence="1" id="KW-1133">Transmembrane helix</keyword>
<keyword evidence="1" id="KW-0812">Transmembrane</keyword>
<dbReference type="AlphaFoldDB" id="A0A069QLV4"/>
<protein>
    <submittedName>
        <fullName evidence="2">Uncharacterized protein</fullName>
    </submittedName>
</protein>
<keyword evidence="1" id="KW-0472">Membrane</keyword>
<dbReference type="PATRIC" id="fig|1122985.7.peg.70"/>
<sequence length="185" mass="22422">MDTLYRYKFSNVLTYPPYISAIWVGIFIMFGYFIIKFFCPTEYYNWWIMSCSFCAIVYMCIYLLHKICNKTVLVGYTKEYVVFQIGKKEKRYRKTDLLGFYSLDYINTSQYKIAIQFVFKDGCRLNLFEDSPFEKSEEVRLQKNESLKEFLLTSTHYFGFKLNKRVKWRSRLSSLNYADTWYTKL</sequence>
<evidence type="ECO:0000256" key="1">
    <source>
        <dbReference type="SAM" id="Phobius"/>
    </source>
</evidence>
<comment type="caution">
    <text evidence="2">The sequence shown here is derived from an EMBL/GenBank/DDBJ whole genome shotgun (WGS) entry which is preliminary data.</text>
</comment>
<organism evidence="2 3">
    <name type="scientific">Hoylesella loescheii DSM 19665 = JCM 12249 = ATCC 15930</name>
    <dbReference type="NCBI Taxonomy" id="1122985"/>
    <lineage>
        <taxon>Bacteria</taxon>
        <taxon>Pseudomonadati</taxon>
        <taxon>Bacteroidota</taxon>
        <taxon>Bacteroidia</taxon>
        <taxon>Bacteroidales</taxon>
        <taxon>Prevotellaceae</taxon>
        <taxon>Hoylesella</taxon>
    </lineage>
</organism>
<gene>
    <name evidence="2" type="ORF">HMPREF1991_00062</name>
</gene>
<dbReference type="HOGENOM" id="CLU_1466978_0_0_10"/>
<feature type="transmembrane region" description="Helical" evidence="1">
    <location>
        <begin position="12"/>
        <end position="34"/>
    </location>
</feature>
<accession>A0A069QLV4</accession>
<keyword evidence="3" id="KW-1185">Reference proteome</keyword>
<proteinExistence type="predicted"/>
<dbReference type="Proteomes" id="UP000027442">
    <property type="component" value="Unassembled WGS sequence"/>
</dbReference>